<proteinExistence type="predicted"/>
<dbReference type="PIRSF" id="PIRSF028103">
    <property type="entry name" value="GcvR"/>
    <property type="match status" value="1"/>
</dbReference>
<dbReference type="EMBL" id="UINC01076063">
    <property type="protein sequence ID" value="SVC14865.1"/>
    <property type="molecule type" value="Genomic_DNA"/>
</dbReference>
<dbReference type="InterPro" id="IPR002912">
    <property type="entry name" value="ACT_dom"/>
</dbReference>
<gene>
    <name evidence="2" type="ORF">METZ01_LOCUS267719</name>
</gene>
<dbReference type="InterPro" id="IPR016867">
    <property type="entry name" value="GcvR"/>
</dbReference>
<organism evidence="2">
    <name type="scientific">marine metagenome</name>
    <dbReference type="NCBI Taxonomy" id="408172"/>
    <lineage>
        <taxon>unclassified sequences</taxon>
        <taxon>metagenomes</taxon>
        <taxon>ecological metagenomes</taxon>
    </lineage>
</organism>
<dbReference type="SUPFAM" id="SSF55021">
    <property type="entry name" value="ACT-like"/>
    <property type="match status" value="2"/>
</dbReference>
<dbReference type="Gene3D" id="3.30.70.260">
    <property type="match status" value="2"/>
</dbReference>
<dbReference type="AlphaFoldDB" id="A0A382JT69"/>
<dbReference type="Pfam" id="PF13740">
    <property type="entry name" value="ACT_6"/>
    <property type="match status" value="1"/>
</dbReference>
<evidence type="ECO:0000313" key="2">
    <source>
        <dbReference type="EMBL" id="SVC14865.1"/>
    </source>
</evidence>
<name>A0A382JT69_9ZZZZ</name>
<dbReference type="InterPro" id="IPR045865">
    <property type="entry name" value="ACT-like_dom_sf"/>
</dbReference>
<reference evidence="2" key="1">
    <citation type="submission" date="2018-05" db="EMBL/GenBank/DDBJ databases">
        <authorList>
            <person name="Lanie J.A."/>
            <person name="Ng W.-L."/>
            <person name="Kazmierczak K.M."/>
            <person name="Andrzejewski T.M."/>
            <person name="Davidsen T.M."/>
            <person name="Wayne K.J."/>
            <person name="Tettelin H."/>
            <person name="Glass J.I."/>
            <person name="Rusch D."/>
            <person name="Podicherti R."/>
            <person name="Tsui H.-C.T."/>
            <person name="Winkler M.E."/>
        </authorList>
    </citation>
    <scope>NUCLEOTIDE SEQUENCE</scope>
</reference>
<sequence>MKNLIITATGFDRPGIVSEISGIITTHGGNVEESRMSKMGSDFAIIMLITVSKDWEESLEVALQSLKNLTITTKYTEAYKPSDSNKYQIDLKGADNEGIVKVLSEFLADKSINIIEMNSHISPAPVTGTPLFNLNSIISIPEDIIIEEVNVDLEEISQKLGVEIMLHELSIGTV</sequence>
<dbReference type="PANTHER" id="PTHR34875:SF6">
    <property type="entry name" value="UPF0237 PROTEIN MJ1558"/>
    <property type="match status" value="1"/>
</dbReference>
<protein>
    <recommendedName>
        <fullName evidence="1">ACT domain-containing protein</fullName>
    </recommendedName>
</protein>
<dbReference type="GO" id="GO:0006355">
    <property type="term" value="P:regulation of DNA-templated transcription"/>
    <property type="evidence" value="ECO:0007669"/>
    <property type="project" value="InterPro"/>
</dbReference>
<feature type="domain" description="ACT" evidence="1">
    <location>
        <begin position="5"/>
        <end position="80"/>
    </location>
</feature>
<accession>A0A382JT69</accession>
<evidence type="ECO:0000259" key="1">
    <source>
        <dbReference type="PROSITE" id="PS51671"/>
    </source>
</evidence>
<dbReference type="PANTHER" id="PTHR34875">
    <property type="entry name" value="UPF0237 PROTEIN MJ1558"/>
    <property type="match status" value="1"/>
</dbReference>
<dbReference type="InterPro" id="IPR050990">
    <property type="entry name" value="UPF0237/GcvR_regulator"/>
</dbReference>
<dbReference type="PROSITE" id="PS51671">
    <property type="entry name" value="ACT"/>
    <property type="match status" value="1"/>
</dbReference>